<evidence type="ECO:0000256" key="15">
    <source>
        <dbReference type="ARBA" id="ARBA00023034"/>
    </source>
</evidence>
<dbReference type="EC" id="2.4.1.-" evidence="23"/>
<keyword evidence="20" id="KW-0539">Nucleus</keyword>
<sequence length="1402" mass="161666">MTMTADEQAGEGQQSIPMEGEDITPKQDGGVLKLVKREGTGTELPMIGEKVFVHYVGSLLDGTHFDSSRDREERFSFELGKGQVIKAWDIGVATMKVGELSQFICKPEYAYGSSGSPPKIPPSATLVFEVELFEFRGEDITEDEDQGIIRRIVTRGQGYSKPNEGAAVEVTVEGSYEGQIFDERELKFEIGDGVSLGLPVGVEKAIMAMEQGEEALFNIKPKYGFGNAGNAKYNIPGEATLNYRIKLIAFEKAKESWEMNTVEKLEQSGIVKEKGTQYFKEGKFKQASVQYKRIVSWLEHESSLSEEDEKKAKALRLAAHLNLAMCYLKLQEPNQALESCDKALELDASNEKALFRKGEALFGMKEFDRARDDFQQVVQLYPANKAAKSQVVLCQKRLKEQHEKDKRIYANMFREICREGFKGMNSDVDSSTWRKAFFKERYVGQANLHVFEDWCGGTTAGLSKNIHYPLYPHETLCLPVSSDDNSDFWLSTDESPLNVRLLAWVGKSGTEWTAPGEYEKYASQTSRPVWLSAQKKYFFEVIHKQDEKGTDHVEVAWKLQDHGFRFRVIESNHISLYVNESAMTLGEVAHIPQTAARHRYTPIKEHATVADMLREDPRDTIYQMTLMNSKYLHGVLPDCTYKPSYLMKNHPLQRYQGVQLIHLSYIYPNDYTRLTHMETQTSCFYPGGPNWGSRYSRYMRMDHPDAQEKGSEGRDFSFQRRKSVLNKEDEFDYEAYQREKETGMHKALFTDYGDDYDDYANKRKRRLFSLVRETNNMLKNTSDTRLRTKKLQRRHAVPLPKSQSKKPVEPLWSGPTEASKHQLDLQQNQTNTETRVKKGEPIKPSAKLRRGKRKKLKSVESAVKPGRPAMPLDKEQPKANEQPAVPSEQLNAKQHHIQRSRKMNHTQIQRLKDSKLQLSERDAPLPEKLTVTKQQGYETRDRHLNNTNKDRPLLKLNQGDTDDRKHLRDKEIEINMPLQQDRESDEMMEIGKKDRKQSDTKRQEDQAWDKVQNGDLGKRDVKESEHIFVREEGEDYVDPKDEELSVPPVFDSVINWNQTFDVSHLDLQLHRSDWIDLQCNISGNLLLQSSETLPIINNFMDKLNQKHNGRFTLVRVLHVVKRVDGVQGGRYLLELEVKDEVNDQLLRLTHYIYTLLHYSKNSNTDFNFQESQPHLLLCNPVGFQWNPAATVHIIVPVKNQARWVRLLISEMEQVFSATRDANFNLIVTDFSSTDMDVEKALQKSSLPMYRYVRLKGSFQRAFGLQAGVNLIKDKHSIVFLSDLHITFPTFIIDTIRKHTVEGYMAFAPVVMRLDCGATPFDAKGYWEVNGLGMLGIYKSDLDTVGGLNTREYKNRWGGEDWELIDRIFQAGLELDRVYLRNFYHHYHSKRGMWNHQIPDRHR</sequence>
<feature type="repeat" description="TPR" evidence="22">
    <location>
        <begin position="317"/>
        <end position="350"/>
    </location>
</feature>
<feature type="compositionally biased region" description="Polar residues" evidence="24">
    <location>
        <begin position="1"/>
        <end position="16"/>
    </location>
</feature>
<dbReference type="InterPro" id="IPR046357">
    <property type="entry name" value="PPIase_dom_sf"/>
</dbReference>
<keyword evidence="7" id="KW-0597">Phosphoprotein</keyword>
<feature type="repeat" description="TPR" evidence="22">
    <location>
        <begin position="351"/>
        <end position="384"/>
    </location>
</feature>
<name>A0A4U5UH29_COLLU</name>
<feature type="compositionally biased region" description="Basic residues" evidence="24">
    <location>
        <begin position="893"/>
        <end position="904"/>
    </location>
</feature>
<feature type="domain" description="PPIase FKBP-type" evidence="25">
    <location>
        <begin position="165"/>
        <end position="251"/>
    </location>
</feature>
<dbReference type="SUPFAM" id="SSF53448">
    <property type="entry name" value="Nucleotide-diphospho-sugar transferases"/>
    <property type="match status" value="1"/>
</dbReference>
<evidence type="ECO:0000256" key="14">
    <source>
        <dbReference type="ARBA" id="ARBA00022990"/>
    </source>
</evidence>
<keyword evidence="9" id="KW-0812">Transmembrane</keyword>
<evidence type="ECO:0000256" key="2">
    <source>
        <dbReference type="ARBA" id="ARBA00004123"/>
    </source>
</evidence>
<dbReference type="PROSITE" id="PS50005">
    <property type="entry name" value="TPR"/>
    <property type="match status" value="2"/>
</dbReference>
<evidence type="ECO:0000256" key="18">
    <source>
        <dbReference type="ARBA" id="ARBA00023186"/>
    </source>
</evidence>
<feature type="compositionally biased region" description="Basic residues" evidence="24">
    <location>
        <begin position="787"/>
        <end position="796"/>
    </location>
</feature>
<dbReference type="InterPro" id="IPR008428">
    <property type="entry name" value="Chond_GalNAc"/>
</dbReference>
<keyword evidence="10" id="KW-0677">Repeat</keyword>
<evidence type="ECO:0000313" key="26">
    <source>
        <dbReference type="EMBL" id="TKS73390.1"/>
    </source>
</evidence>
<evidence type="ECO:0000256" key="22">
    <source>
        <dbReference type="PROSITE-ProRule" id="PRU00339"/>
    </source>
</evidence>
<feature type="region of interest" description="Disordered" evidence="24">
    <location>
        <begin position="1"/>
        <end position="32"/>
    </location>
</feature>
<reference evidence="26 27" key="1">
    <citation type="submission" date="2019-01" db="EMBL/GenBank/DDBJ databases">
        <title>Genome Assembly of Collichthys lucidus.</title>
        <authorList>
            <person name="Cai M."/>
            <person name="Xiao S."/>
        </authorList>
    </citation>
    <scope>NUCLEOTIDE SEQUENCE [LARGE SCALE GENOMIC DNA]</scope>
    <source>
        <strain evidence="26">JT15FE1705JMU</strain>
        <tissue evidence="26">Muscle</tissue>
    </source>
</reference>
<feature type="compositionally biased region" description="Basic and acidic residues" evidence="24">
    <location>
        <begin position="910"/>
        <end position="925"/>
    </location>
</feature>
<keyword evidence="11 22" id="KW-0802">TPR repeat</keyword>
<keyword evidence="19 21" id="KW-0413">Isomerase</keyword>
<keyword evidence="14" id="KW-0007">Acetylation</keyword>
<dbReference type="PANTHER" id="PTHR12369:SF15">
    <property type="entry name" value="BETA-1,4-N-ACETYLGALACTOSAMINYLTRANSFERASE 3"/>
    <property type="match status" value="1"/>
</dbReference>
<dbReference type="SUPFAM" id="SSF48452">
    <property type="entry name" value="TPR-like"/>
    <property type="match status" value="1"/>
</dbReference>
<evidence type="ECO:0000256" key="8">
    <source>
        <dbReference type="ARBA" id="ARBA00022679"/>
    </source>
</evidence>
<feature type="compositionally biased region" description="Basic and acidic residues" evidence="24">
    <location>
        <begin position="938"/>
        <end position="953"/>
    </location>
</feature>
<feature type="compositionally biased region" description="Basic and acidic residues" evidence="24">
    <location>
        <begin position="989"/>
        <end position="1008"/>
    </location>
</feature>
<evidence type="ECO:0000256" key="17">
    <source>
        <dbReference type="ARBA" id="ARBA00023136"/>
    </source>
</evidence>
<dbReference type="Proteomes" id="UP000298787">
    <property type="component" value="Chromosome 7"/>
</dbReference>
<feature type="compositionally biased region" description="Basic residues" evidence="24">
    <location>
        <begin position="846"/>
        <end position="856"/>
    </location>
</feature>
<dbReference type="FunFam" id="1.25.40.10:FF:000008">
    <property type="entry name" value="Peptidylprolyl isomerase"/>
    <property type="match status" value="1"/>
</dbReference>
<evidence type="ECO:0000256" key="1">
    <source>
        <dbReference type="ARBA" id="ARBA00000971"/>
    </source>
</evidence>
<dbReference type="FunFam" id="3.10.50.40:FF:000011">
    <property type="entry name" value="Peptidylprolyl isomerase"/>
    <property type="match status" value="1"/>
</dbReference>
<evidence type="ECO:0000256" key="24">
    <source>
        <dbReference type="SAM" id="MobiDB-lite"/>
    </source>
</evidence>
<evidence type="ECO:0000259" key="25">
    <source>
        <dbReference type="PROSITE" id="PS50059"/>
    </source>
</evidence>
<comment type="subcellular location">
    <subcellularLocation>
        <location evidence="4">Cytoplasm</location>
    </subcellularLocation>
    <subcellularLocation>
        <location evidence="3 23">Golgi apparatus</location>
        <location evidence="3 23">Golgi stack membrane</location>
        <topology evidence="3 23">Single-pass type II membrane protein</topology>
    </subcellularLocation>
    <subcellularLocation>
        <location evidence="2">Nucleus</location>
    </subcellularLocation>
</comment>
<evidence type="ECO:0000256" key="13">
    <source>
        <dbReference type="ARBA" id="ARBA00022989"/>
    </source>
</evidence>
<feature type="compositionally biased region" description="Polar residues" evidence="24">
    <location>
        <begin position="824"/>
        <end position="833"/>
    </location>
</feature>
<dbReference type="InterPro" id="IPR019734">
    <property type="entry name" value="TPR_rpt"/>
</dbReference>
<feature type="compositionally biased region" description="Basic and acidic residues" evidence="24">
    <location>
        <begin position="961"/>
        <end position="973"/>
    </location>
</feature>
<dbReference type="PROSITE" id="PS50059">
    <property type="entry name" value="FKBP_PPIASE"/>
    <property type="match status" value="2"/>
</dbReference>
<dbReference type="STRING" id="240159.A0A4U5UH29"/>
<evidence type="ECO:0000313" key="27">
    <source>
        <dbReference type="Proteomes" id="UP000298787"/>
    </source>
</evidence>
<evidence type="ECO:0000256" key="7">
    <source>
        <dbReference type="ARBA" id="ARBA00022553"/>
    </source>
</evidence>
<feature type="domain" description="PPIase FKBP-type" evidence="25">
    <location>
        <begin position="48"/>
        <end position="136"/>
    </location>
</feature>
<feature type="region of interest" description="Disordered" evidence="24">
    <location>
        <begin position="779"/>
        <end position="1016"/>
    </location>
</feature>
<evidence type="ECO:0000256" key="19">
    <source>
        <dbReference type="ARBA" id="ARBA00023235"/>
    </source>
</evidence>
<protein>
    <recommendedName>
        <fullName evidence="23">Hexosyltransferase</fullName>
        <ecNumber evidence="23">2.4.1.-</ecNumber>
    </recommendedName>
</protein>
<dbReference type="InterPro" id="IPR011990">
    <property type="entry name" value="TPR-like_helical_dom_sf"/>
</dbReference>
<dbReference type="SMART" id="SM00028">
    <property type="entry name" value="TPR"/>
    <property type="match status" value="3"/>
</dbReference>
<keyword evidence="27" id="KW-1185">Reference proteome</keyword>
<evidence type="ECO:0000256" key="20">
    <source>
        <dbReference type="ARBA" id="ARBA00023242"/>
    </source>
</evidence>
<dbReference type="GO" id="GO:0005634">
    <property type="term" value="C:nucleus"/>
    <property type="evidence" value="ECO:0007669"/>
    <property type="project" value="UniProtKB-SubCell"/>
</dbReference>
<dbReference type="CDD" id="cd00761">
    <property type="entry name" value="Glyco_tranf_GTA_type"/>
    <property type="match status" value="1"/>
</dbReference>
<dbReference type="GO" id="GO:0003755">
    <property type="term" value="F:peptidyl-prolyl cis-trans isomerase activity"/>
    <property type="evidence" value="ECO:0007669"/>
    <property type="project" value="UniProtKB-KW"/>
</dbReference>
<dbReference type="GO" id="GO:0008376">
    <property type="term" value="F:acetylgalactosaminyltransferase activity"/>
    <property type="evidence" value="ECO:0007669"/>
    <property type="project" value="InterPro"/>
</dbReference>
<dbReference type="FunFam" id="3.10.50.40:FF:000013">
    <property type="entry name" value="Peptidylprolyl isomerase"/>
    <property type="match status" value="1"/>
</dbReference>
<gene>
    <name evidence="26" type="ORF">D9C73_007469</name>
</gene>
<keyword evidence="6" id="KW-0963">Cytoplasm</keyword>
<keyword evidence="13" id="KW-1133">Transmembrane helix</keyword>
<proteinExistence type="inferred from homology"/>
<dbReference type="PANTHER" id="PTHR12369">
    <property type="entry name" value="CHONDROITIN SYNTHASE"/>
    <property type="match status" value="1"/>
</dbReference>
<comment type="catalytic activity">
    <reaction evidence="1 21">
        <text>[protein]-peptidylproline (omega=180) = [protein]-peptidylproline (omega=0)</text>
        <dbReference type="Rhea" id="RHEA:16237"/>
        <dbReference type="Rhea" id="RHEA-COMP:10747"/>
        <dbReference type="Rhea" id="RHEA-COMP:10748"/>
        <dbReference type="ChEBI" id="CHEBI:83833"/>
        <dbReference type="ChEBI" id="CHEBI:83834"/>
        <dbReference type="EC" id="5.2.1.8"/>
    </reaction>
</comment>
<dbReference type="InterPro" id="IPR001179">
    <property type="entry name" value="PPIase_FKBP_dom"/>
</dbReference>
<keyword evidence="17" id="KW-0472">Membrane</keyword>
<evidence type="ECO:0000256" key="23">
    <source>
        <dbReference type="RuleBase" id="RU364016"/>
    </source>
</evidence>
<dbReference type="Pfam" id="PF05679">
    <property type="entry name" value="CHGN"/>
    <property type="match status" value="1"/>
</dbReference>
<accession>A0A4U5UH29</accession>
<dbReference type="InterPro" id="IPR013105">
    <property type="entry name" value="TPR_2"/>
</dbReference>
<dbReference type="InterPro" id="IPR029044">
    <property type="entry name" value="Nucleotide-diphossugar_trans"/>
</dbReference>
<dbReference type="Pfam" id="PF00515">
    <property type="entry name" value="TPR_1"/>
    <property type="match status" value="1"/>
</dbReference>
<dbReference type="SUPFAM" id="SSF54534">
    <property type="entry name" value="FKBP-like"/>
    <property type="match status" value="2"/>
</dbReference>
<dbReference type="GO" id="GO:0032580">
    <property type="term" value="C:Golgi cisterna membrane"/>
    <property type="evidence" value="ECO:0007669"/>
    <property type="project" value="UniProtKB-SubCell"/>
</dbReference>
<keyword evidence="18" id="KW-0143">Chaperone</keyword>
<evidence type="ECO:0000256" key="3">
    <source>
        <dbReference type="ARBA" id="ARBA00004447"/>
    </source>
</evidence>
<dbReference type="InterPro" id="IPR051227">
    <property type="entry name" value="CS_glycosyltransferase"/>
</dbReference>
<organism evidence="26 27">
    <name type="scientific">Collichthys lucidus</name>
    <name type="common">Big head croaker</name>
    <name type="synonym">Sciaena lucida</name>
    <dbReference type="NCBI Taxonomy" id="240159"/>
    <lineage>
        <taxon>Eukaryota</taxon>
        <taxon>Metazoa</taxon>
        <taxon>Chordata</taxon>
        <taxon>Craniata</taxon>
        <taxon>Vertebrata</taxon>
        <taxon>Euteleostomi</taxon>
        <taxon>Actinopterygii</taxon>
        <taxon>Neopterygii</taxon>
        <taxon>Teleostei</taxon>
        <taxon>Neoteleostei</taxon>
        <taxon>Acanthomorphata</taxon>
        <taxon>Eupercaria</taxon>
        <taxon>Sciaenidae</taxon>
        <taxon>Collichthys</taxon>
    </lineage>
</organism>
<dbReference type="Pfam" id="PF00254">
    <property type="entry name" value="FKBP_C"/>
    <property type="match status" value="2"/>
</dbReference>
<evidence type="ECO:0000256" key="16">
    <source>
        <dbReference type="ARBA" id="ARBA00023110"/>
    </source>
</evidence>
<evidence type="ECO:0000256" key="11">
    <source>
        <dbReference type="ARBA" id="ARBA00022803"/>
    </source>
</evidence>
<dbReference type="Gene3D" id="3.10.50.40">
    <property type="match status" value="2"/>
</dbReference>
<evidence type="ECO:0000256" key="12">
    <source>
        <dbReference type="ARBA" id="ARBA00022968"/>
    </source>
</evidence>
<keyword evidence="15 23" id="KW-0333">Golgi apparatus</keyword>
<keyword evidence="16 21" id="KW-0697">Rotamase</keyword>
<comment type="similarity">
    <text evidence="5 23">Belongs to the chondroitin N-acetylgalactosaminyltransferase family.</text>
</comment>
<evidence type="ECO:0000256" key="5">
    <source>
        <dbReference type="ARBA" id="ARBA00009239"/>
    </source>
</evidence>
<evidence type="ECO:0000256" key="10">
    <source>
        <dbReference type="ARBA" id="ARBA00022737"/>
    </source>
</evidence>
<dbReference type="EMBL" id="CM014084">
    <property type="protein sequence ID" value="TKS73390.1"/>
    <property type="molecule type" value="Genomic_DNA"/>
</dbReference>
<dbReference type="Pfam" id="PF07719">
    <property type="entry name" value="TPR_2"/>
    <property type="match status" value="1"/>
</dbReference>
<dbReference type="Gene3D" id="3.90.550.10">
    <property type="entry name" value="Spore Coat Polysaccharide Biosynthesis Protein SpsA, Chain A"/>
    <property type="match status" value="1"/>
</dbReference>
<dbReference type="Gene3D" id="1.25.40.10">
    <property type="entry name" value="Tetratricopeptide repeat domain"/>
    <property type="match status" value="1"/>
</dbReference>
<keyword evidence="8 23" id="KW-0808">Transferase</keyword>
<evidence type="ECO:0000256" key="21">
    <source>
        <dbReference type="PROSITE-ProRule" id="PRU00277"/>
    </source>
</evidence>
<keyword evidence="12 23" id="KW-0735">Signal-anchor</keyword>
<evidence type="ECO:0000256" key="4">
    <source>
        <dbReference type="ARBA" id="ARBA00004496"/>
    </source>
</evidence>
<evidence type="ECO:0000256" key="6">
    <source>
        <dbReference type="ARBA" id="ARBA00022490"/>
    </source>
</evidence>
<evidence type="ECO:0000256" key="9">
    <source>
        <dbReference type="ARBA" id="ARBA00022692"/>
    </source>
</evidence>